<dbReference type="CDD" id="cd14727">
    <property type="entry name" value="ChanN-like"/>
    <property type="match status" value="1"/>
</dbReference>
<keyword evidence="2" id="KW-0449">Lipoprotein</keyword>
<gene>
    <name evidence="2" type="ORF">ACFQ3C_17275</name>
</gene>
<dbReference type="EMBL" id="JBHTKR010000007">
    <property type="protein sequence ID" value="MFD1196427.1"/>
    <property type="molecule type" value="Genomic_DNA"/>
</dbReference>
<reference evidence="3" key="1">
    <citation type="journal article" date="2019" name="Int. J. Syst. Evol. Microbiol.">
        <title>The Global Catalogue of Microorganisms (GCM) 10K type strain sequencing project: providing services to taxonomists for standard genome sequencing and annotation.</title>
        <authorList>
            <consortium name="The Broad Institute Genomics Platform"/>
            <consortium name="The Broad Institute Genome Sequencing Center for Infectious Disease"/>
            <person name="Wu L."/>
            <person name="Ma J."/>
        </authorList>
    </citation>
    <scope>NUCLEOTIDE SEQUENCE [LARGE SCALE GENOMIC DNA]</scope>
    <source>
        <strain evidence="3">CCUG 55328</strain>
    </source>
</reference>
<dbReference type="Proteomes" id="UP001597151">
    <property type="component" value="Unassembled WGS sequence"/>
</dbReference>
<organism evidence="2 3">
    <name type="scientific">Seohaeicola saemankumensis</name>
    <dbReference type="NCBI Taxonomy" id="481181"/>
    <lineage>
        <taxon>Bacteria</taxon>
        <taxon>Pseudomonadati</taxon>
        <taxon>Pseudomonadota</taxon>
        <taxon>Alphaproteobacteria</taxon>
        <taxon>Rhodobacterales</taxon>
        <taxon>Roseobacteraceae</taxon>
        <taxon>Seohaeicola</taxon>
    </lineage>
</organism>
<accession>A0ABW3TIL3</accession>
<dbReference type="RefSeq" id="WP_380794471.1">
    <property type="nucleotide sequence ID" value="NZ_JBHTKR010000007.1"/>
</dbReference>
<comment type="caution">
    <text evidence="2">The sequence shown here is derived from an EMBL/GenBank/DDBJ whole genome shotgun (WGS) entry which is preliminary data.</text>
</comment>
<dbReference type="Pfam" id="PF04187">
    <property type="entry name" value="Cofac_haem_bdg"/>
    <property type="match status" value="1"/>
</dbReference>
<keyword evidence="3" id="KW-1185">Reference proteome</keyword>
<dbReference type="InterPro" id="IPR007314">
    <property type="entry name" value="Cofac_haem-bd_dom"/>
</dbReference>
<evidence type="ECO:0000259" key="1">
    <source>
        <dbReference type="Pfam" id="PF04187"/>
    </source>
</evidence>
<feature type="domain" description="Haem-binding uptake Tiki superfamily ChaN" evidence="1">
    <location>
        <begin position="1"/>
        <end position="198"/>
    </location>
</feature>
<dbReference type="Gene3D" id="3.40.50.11550">
    <property type="match status" value="2"/>
</dbReference>
<name>A0ABW3TIL3_9RHOB</name>
<evidence type="ECO:0000313" key="2">
    <source>
        <dbReference type="EMBL" id="MFD1196427.1"/>
    </source>
</evidence>
<dbReference type="SUPFAM" id="SSF159501">
    <property type="entry name" value="EreA/ChaN-like"/>
    <property type="match status" value="1"/>
</dbReference>
<protein>
    <submittedName>
        <fullName evidence="2">ChaN family lipoprotein</fullName>
    </submittedName>
</protein>
<evidence type="ECO:0000313" key="3">
    <source>
        <dbReference type="Proteomes" id="UP001597151"/>
    </source>
</evidence>
<sequence length="245" mass="25907">MERAAAAPVIIVGEVHDNPAHHDAQAALVAHIRPAAIVFEMLTTEQAARVTPQNRNDQAMLADVLGWAESGWPDFTLYYPIFAAAPQAAIYGAAVPRDAARAAMQAGIAESFGDDASAYGLTDPLQADLQAAQEDLQQEAHCNAMPPEMLPVMVDLQRLRDAVLARETLRALDATGGPVVVITGNGHARQDWGVPAYIAGLRPDLPVFTIGQQEDGAGTPGGFDAVLSAPAVDRPDPCLQFRSKG</sequence>
<proteinExistence type="predicted"/>